<proteinExistence type="predicted"/>
<accession>A0A0G4EVS9</accession>
<dbReference type="VEuPathDB" id="CryptoDB:Vbra_13564"/>
<dbReference type="InParanoid" id="A0A0G4EVS9"/>
<keyword evidence="2" id="KW-0732">Signal</keyword>
<dbReference type="Proteomes" id="UP000041254">
    <property type="component" value="Unassembled WGS sequence"/>
</dbReference>
<feature type="signal peptide" evidence="2">
    <location>
        <begin position="1"/>
        <end position="19"/>
    </location>
</feature>
<evidence type="ECO:0000313" key="3">
    <source>
        <dbReference type="EMBL" id="CEM02415.1"/>
    </source>
</evidence>
<feature type="region of interest" description="Disordered" evidence="1">
    <location>
        <begin position="253"/>
        <end position="294"/>
    </location>
</feature>
<feature type="compositionally biased region" description="Basic and acidic residues" evidence="1">
    <location>
        <begin position="282"/>
        <end position="294"/>
    </location>
</feature>
<gene>
    <name evidence="3" type="ORF">Vbra_13564</name>
</gene>
<keyword evidence="4" id="KW-1185">Reference proteome</keyword>
<dbReference type="AlphaFoldDB" id="A0A0G4EVS9"/>
<evidence type="ECO:0000256" key="2">
    <source>
        <dbReference type="SAM" id="SignalP"/>
    </source>
</evidence>
<feature type="region of interest" description="Disordered" evidence="1">
    <location>
        <begin position="218"/>
        <end position="240"/>
    </location>
</feature>
<evidence type="ECO:0000313" key="4">
    <source>
        <dbReference type="Proteomes" id="UP000041254"/>
    </source>
</evidence>
<feature type="compositionally biased region" description="Basic and acidic residues" evidence="1">
    <location>
        <begin position="259"/>
        <end position="269"/>
    </location>
</feature>
<feature type="chain" id="PRO_5005187693" evidence="2">
    <location>
        <begin position="20"/>
        <end position="774"/>
    </location>
</feature>
<feature type="region of interest" description="Disordered" evidence="1">
    <location>
        <begin position="41"/>
        <end position="67"/>
    </location>
</feature>
<feature type="region of interest" description="Disordered" evidence="1">
    <location>
        <begin position="751"/>
        <end position="774"/>
    </location>
</feature>
<feature type="compositionally biased region" description="Acidic residues" evidence="1">
    <location>
        <begin position="650"/>
        <end position="670"/>
    </location>
</feature>
<feature type="compositionally biased region" description="Basic and acidic residues" evidence="1">
    <location>
        <begin position="751"/>
        <end position="760"/>
    </location>
</feature>
<feature type="region of interest" description="Disordered" evidence="1">
    <location>
        <begin position="635"/>
        <end position="703"/>
    </location>
</feature>
<name>A0A0G4EVS9_VITBC</name>
<reference evidence="3 4" key="1">
    <citation type="submission" date="2014-11" db="EMBL/GenBank/DDBJ databases">
        <authorList>
            <person name="Zhu J."/>
            <person name="Qi W."/>
            <person name="Song R."/>
        </authorList>
    </citation>
    <scope>NUCLEOTIDE SEQUENCE [LARGE SCALE GENOMIC DNA]</scope>
</reference>
<evidence type="ECO:0000256" key="1">
    <source>
        <dbReference type="SAM" id="MobiDB-lite"/>
    </source>
</evidence>
<protein>
    <submittedName>
        <fullName evidence="3">Uncharacterized protein</fullName>
    </submittedName>
</protein>
<feature type="compositionally biased region" description="Basic residues" evidence="1">
    <location>
        <begin position="270"/>
        <end position="281"/>
    </location>
</feature>
<dbReference type="EMBL" id="CDMY01000326">
    <property type="protein sequence ID" value="CEM02415.1"/>
    <property type="molecule type" value="Genomic_DNA"/>
</dbReference>
<dbReference type="OrthoDB" id="361577at2759"/>
<feature type="compositionally biased region" description="Basic and acidic residues" evidence="1">
    <location>
        <begin position="635"/>
        <end position="644"/>
    </location>
</feature>
<organism evidence="3 4">
    <name type="scientific">Vitrella brassicaformis (strain CCMP3155)</name>
    <dbReference type="NCBI Taxonomy" id="1169540"/>
    <lineage>
        <taxon>Eukaryota</taxon>
        <taxon>Sar</taxon>
        <taxon>Alveolata</taxon>
        <taxon>Colpodellida</taxon>
        <taxon>Vitrellaceae</taxon>
        <taxon>Vitrella</taxon>
    </lineage>
</organism>
<sequence>MKLLPPSLLPLSLPFALFGADPSGAHRHSSHDLCSFIPVRSHSSGSRLPCTPKRRSRRGSGGGGGVWMARGAKAEKKAMLDKMAAPTEADSQPRRIKFPRPLPPLNLDIERMWANRHKPHIEELPEVFKALQNPPYDQKTHPDQFSKWMEQQSSQMVQRDRSIFEKASDEDIAEIHKQTGMVEGRDYLTHIPQSLLVKHVNPDGTEWWEVDTPADEYRPEQGTVHSSGQWVPPIKDWPDPFDPLVAAEREELLQQQEGPTKKPEEETKRAGRTSRFRRSSRFQREVAAREAKKEEEKIDLEFMRDPNVTTYEEEYRSAVKWMWRKTLERDGITWRPNAEERARWPKETQDEWQRIQDTKPRRAERERKLREMWRIEPEQTFPFPWLLDDGFEVAAEIEKKTGEPAIWRFRVPELSPTYVKPHSYILDEAGEMDDPLDAPWRRQIEAVVRQELKFYELDLYEINWRIGVCDVIIQPMPWTPPPPRAKRFVKTRRTDPEEWVMNEPPPEKPTLTLEQLQKALVHLERVLKDMDKTDHVRILDRHKLTMSTKGARGLLTCRRQLDNNRGEEVIVKILDPFFGKDEDLHCRMIGSPNVRDVWVSLPQENDQTLKVPWNRIKEIRMVDPSRLRDEETIAEELAKEERTPEAPPPPEEEAIAEEEEAIEEVEEEAEVPGTAAAAAPSAAAAAAGEEGVSAEAEVSEEDVDVLEASEWARDVAGVLREGVGKEAMLEDDERVDVEADTDAMLEDLAYEQRVEERPEFDFDPEYPEDLMDSD</sequence>
<feature type="compositionally biased region" description="Low complexity" evidence="1">
    <location>
        <begin position="671"/>
        <end position="696"/>
    </location>
</feature>
<feature type="compositionally biased region" description="Acidic residues" evidence="1">
    <location>
        <begin position="761"/>
        <end position="774"/>
    </location>
</feature>